<name>A0A8J4X9Z7_CLAMG</name>
<reference evidence="1" key="1">
    <citation type="submission" date="2020-07" db="EMBL/GenBank/DDBJ databases">
        <title>Clarias magur genome sequencing, assembly and annotation.</title>
        <authorList>
            <person name="Kushwaha B."/>
            <person name="Kumar R."/>
            <person name="Das P."/>
            <person name="Joshi C.G."/>
            <person name="Kumar D."/>
            <person name="Nagpure N.S."/>
            <person name="Pandey M."/>
            <person name="Agarwal S."/>
            <person name="Srivastava S."/>
            <person name="Singh M."/>
            <person name="Sahoo L."/>
            <person name="Jayasankar P."/>
            <person name="Meher P.K."/>
            <person name="Koringa P.G."/>
            <person name="Iquebal M.A."/>
            <person name="Das S.P."/>
            <person name="Bit A."/>
            <person name="Patnaik S."/>
            <person name="Patel N."/>
            <person name="Shah T.M."/>
            <person name="Hinsu A."/>
            <person name="Jena J.K."/>
        </authorList>
    </citation>
    <scope>NUCLEOTIDE SEQUENCE</scope>
    <source>
        <strain evidence="1">CIFAMagur01</strain>
        <tissue evidence="1">Testis</tissue>
    </source>
</reference>
<keyword evidence="2" id="KW-1185">Reference proteome</keyword>
<accession>A0A8J4X9Z7</accession>
<feature type="non-terminal residue" evidence="1">
    <location>
        <position position="110"/>
    </location>
</feature>
<dbReference type="AlphaFoldDB" id="A0A8J4X9Z7"/>
<dbReference type="EMBL" id="QNUK01000022">
    <property type="protein sequence ID" value="KAF5907396.1"/>
    <property type="molecule type" value="Genomic_DNA"/>
</dbReference>
<evidence type="ECO:0000313" key="1">
    <source>
        <dbReference type="EMBL" id="KAF5907396.1"/>
    </source>
</evidence>
<sequence length="110" mass="13233">QLPWSIMRPNSPIKQQPAQARVRFLRVTRNHPLCLFKVMFMLHHRAAEHTRTKLWLPRFQLTNWLVWWTSEHGRHPWYLELLAIQTNFPKAVPCVYAWTEKQCACLSTKL</sequence>
<evidence type="ECO:0000313" key="2">
    <source>
        <dbReference type="Proteomes" id="UP000727407"/>
    </source>
</evidence>
<protein>
    <submittedName>
        <fullName evidence="1">Cytochrome bd ubiquinol oxidase subunit 1</fullName>
    </submittedName>
</protein>
<dbReference type="Proteomes" id="UP000727407">
    <property type="component" value="Unassembled WGS sequence"/>
</dbReference>
<comment type="caution">
    <text evidence="1">The sequence shown here is derived from an EMBL/GenBank/DDBJ whole genome shotgun (WGS) entry which is preliminary data.</text>
</comment>
<gene>
    <name evidence="1" type="primary">cydA</name>
    <name evidence="1" type="ORF">DAT39_002824</name>
</gene>
<organism evidence="1 2">
    <name type="scientific">Clarias magur</name>
    <name type="common">Asian catfish</name>
    <name type="synonym">Macropteronotus magur</name>
    <dbReference type="NCBI Taxonomy" id="1594786"/>
    <lineage>
        <taxon>Eukaryota</taxon>
        <taxon>Metazoa</taxon>
        <taxon>Chordata</taxon>
        <taxon>Craniata</taxon>
        <taxon>Vertebrata</taxon>
        <taxon>Euteleostomi</taxon>
        <taxon>Actinopterygii</taxon>
        <taxon>Neopterygii</taxon>
        <taxon>Teleostei</taxon>
        <taxon>Ostariophysi</taxon>
        <taxon>Siluriformes</taxon>
        <taxon>Clariidae</taxon>
        <taxon>Clarias</taxon>
    </lineage>
</organism>
<proteinExistence type="predicted"/>